<accession>A0A5D0D111</accession>
<dbReference type="AlphaFoldDB" id="A0A5D0D111"/>
<reference evidence="1 2" key="1">
    <citation type="submission" date="2019-08" db="EMBL/GenBank/DDBJ databases">
        <title>Genome sequencing of Paenibacillus faecis DSM 23593(T).</title>
        <authorList>
            <person name="Kook J.-K."/>
            <person name="Park S.-N."/>
            <person name="Lim Y.K."/>
        </authorList>
    </citation>
    <scope>NUCLEOTIDE SEQUENCE [LARGE SCALE GENOMIC DNA]</scope>
    <source>
        <strain evidence="1 2">DSM 23593</strain>
    </source>
</reference>
<gene>
    <name evidence="1" type="ORF">FRY98_06460</name>
</gene>
<dbReference type="Proteomes" id="UP000325218">
    <property type="component" value="Unassembled WGS sequence"/>
</dbReference>
<dbReference type="Pfam" id="PF14107">
    <property type="entry name" value="DUF4280"/>
    <property type="match status" value="1"/>
</dbReference>
<protein>
    <submittedName>
        <fullName evidence="1">DUF4280 domain-containing protein</fullName>
    </submittedName>
</protein>
<sequence length="137" mass="15157">MEGGVVVDKYYYVVRGAEIFCDCGSHVRKLNLPVSHGSFVGDKPMMHERDCKVEENISSFGICYSEKNQSGETIYLISMDNQQIQGKPCCPELLGDTWTKTKSKVKVDGESALTTDSELYCKLGGIIKFASNGQQSE</sequence>
<keyword evidence="2" id="KW-1185">Reference proteome</keyword>
<dbReference type="InterPro" id="IPR025460">
    <property type="entry name" value="DUF4280"/>
</dbReference>
<name>A0A5D0D111_9BACL</name>
<dbReference type="OrthoDB" id="2733241at2"/>
<comment type="caution">
    <text evidence="1">The sequence shown here is derived from an EMBL/GenBank/DDBJ whole genome shotgun (WGS) entry which is preliminary data.</text>
</comment>
<evidence type="ECO:0000313" key="1">
    <source>
        <dbReference type="EMBL" id="TYA15274.1"/>
    </source>
</evidence>
<proteinExistence type="predicted"/>
<organism evidence="1 2">
    <name type="scientific">Paenibacillus faecis</name>
    <dbReference type="NCBI Taxonomy" id="862114"/>
    <lineage>
        <taxon>Bacteria</taxon>
        <taxon>Bacillati</taxon>
        <taxon>Bacillota</taxon>
        <taxon>Bacilli</taxon>
        <taxon>Bacillales</taxon>
        <taxon>Paenibacillaceae</taxon>
        <taxon>Paenibacillus</taxon>
    </lineage>
</organism>
<dbReference type="EMBL" id="VSDO01000001">
    <property type="protein sequence ID" value="TYA15274.1"/>
    <property type="molecule type" value="Genomic_DNA"/>
</dbReference>
<evidence type="ECO:0000313" key="2">
    <source>
        <dbReference type="Proteomes" id="UP000325218"/>
    </source>
</evidence>